<dbReference type="STRING" id="1805029.AUK42_04255"/>
<name>A0A1J5GKZ4_9BACT</name>
<evidence type="ECO:0000313" key="11">
    <source>
        <dbReference type="Proteomes" id="UP000230646"/>
    </source>
</evidence>
<keyword evidence="3" id="KW-0812">Transmembrane</keyword>
<dbReference type="Proteomes" id="UP000228560">
    <property type="component" value="Unassembled WGS sequence"/>
</dbReference>
<reference evidence="5 9" key="1">
    <citation type="journal article" date="2016" name="Environ. Microbiol.">
        <title>Genomic resolution of a cold subsurface aquifer community provides metabolic insights for novel microbes adapted to high CO concentrations.</title>
        <authorList>
            <person name="Probst A.J."/>
            <person name="Castelle C.J."/>
            <person name="Singh A."/>
            <person name="Brown C.T."/>
            <person name="Anantharaman K."/>
            <person name="Sharon I."/>
            <person name="Hug L.A."/>
            <person name="Burstein D."/>
            <person name="Emerson J.B."/>
            <person name="Thomas B.C."/>
            <person name="Banfield J.F."/>
        </authorList>
    </citation>
    <scope>NUCLEOTIDE SEQUENCE [LARGE SCALE GENOMIC DNA]</scope>
    <source>
        <strain evidence="5">CG2_30_33_13</strain>
    </source>
</reference>
<reference evidence="6" key="3">
    <citation type="submission" date="2017-09" db="EMBL/GenBank/DDBJ databases">
        <title>Depth-based differentiation of microbial function through sediment-hosted aquifers and enrichment of novel symbionts in the deep terrestrial subsurface.</title>
        <authorList>
            <person name="Probst A.J."/>
            <person name="Ladd B."/>
            <person name="Jarett J.K."/>
            <person name="Geller-Mcgrath D.E."/>
            <person name="Sieber C.M.K."/>
            <person name="Emerson J.B."/>
            <person name="Anantharaman K."/>
            <person name="Thomas B.C."/>
            <person name="Malmstrom R."/>
            <person name="Stieglmeier M."/>
            <person name="Klingl A."/>
            <person name="Woyke T."/>
            <person name="Ryan C.M."/>
            <person name="Banfield J.F."/>
        </authorList>
    </citation>
    <scope>NUCLEOTIDE SEQUENCE</scope>
    <source>
        <strain evidence="6">CG_4_8_14_3_um_filter_34_18</strain>
    </source>
</reference>
<comment type="similarity">
    <text evidence="1">Belongs to the transglycosylase Slt family.</text>
</comment>
<evidence type="ECO:0000313" key="7">
    <source>
        <dbReference type="EMBL" id="PIY32290.1"/>
    </source>
</evidence>
<gene>
    <name evidence="5" type="ORF">AUK42_04255</name>
    <name evidence="8" type="ORF">CO097_01795</name>
    <name evidence="7" type="ORF">COZ07_06275</name>
    <name evidence="6" type="ORF">COZ58_03440</name>
</gene>
<evidence type="ECO:0000313" key="8">
    <source>
        <dbReference type="EMBL" id="PJB57656.1"/>
    </source>
</evidence>
<dbReference type="Proteomes" id="UP000182763">
    <property type="component" value="Unassembled WGS sequence"/>
</dbReference>
<accession>A0A2M7K8V7</accession>
<evidence type="ECO:0000256" key="2">
    <source>
        <dbReference type="SAM" id="Coils"/>
    </source>
</evidence>
<dbReference type="AlphaFoldDB" id="A0A1J5GKZ4"/>
<dbReference type="PANTHER" id="PTHR37423">
    <property type="entry name" value="SOLUBLE LYTIC MUREIN TRANSGLYCOSYLASE-RELATED"/>
    <property type="match status" value="1"/>
</dbReference>
<accession>A0A2M8CF74</accession>
<reference evidence="10 11" key="2">
    <citation type="submission" date="2017-09" db="EMBL/GenBank/DDBJ databases">
        <title>Depth-based differentiation of microbial function through sediment-hosted aquifers and enrichment of novel symbionts in the deep terrestrial subsurface.</title>
        <authorList>
            <person name="Probst A.J."/>
            <person name="Ladd B."/>
            <person name="Jarett J.K."/>
            <person name="Geller-Mcgrath D.E."/>
            <person name="Sieber C.M."/>
            <person name="Emerson J.B."/>
            <person name="Anantharaman K."/>
            <person name="Thomas B.C."/>
            <person name="Malmstrom R."/>
            <person name="Stieglmeier M."/>
            <person name="Klingl A."/>
            <person name="Woyke T."/>
            <person name="Ryan C.M."/>
            <person name="Banfield J.F."/>
        </authorList>
    </citation>
    <scope>NUCLEOTIDE SEQUENCE [LARGE SCALE GENOMIC DNA]</scope>
    <source>
        <strain evidence="7">CG_4_10_14_3_um_filter_34_13</strain>
        <strain evidence="8">CG_4_9_14_3_um_filter_33_16</strain>
    </source>
</reference>
<evidence type="ECO:0000256" key="3">
    <source>
        <dbReference type="SAM" id="Phobius"/>
    </source>
</evidence>
<keyword evidence="3" id="KW-1133">Transmembrane helix</keyword>
<evidence type="ECO:0000313" key="5">
    <source>
        <dbReference type="EMBL" id="OIP70258.1"/>
    </source>
</evidence>
<accession>A0A2M7PNU2</accession>
<proteinExistence type="inferred from homology"/>
<feature type="transmembrane region" description="Helical" evidence="3">
    <location>
        <begin position="25"/>
        <end position="45"/>
    </location>
</feature>
<dbReference type="EMBL" id="PFIP01000061">
    <property type="protein sequence ID" value="PIX34557.1"/>
    <property type="molecule type" value="Genomic_DNA"/>
</dbReference>
<evidence type="ECO:0000259" key="4">
    <source>
        <dbReference type="Pfam" id="PF01464"/>
    </source>
</evidence>
<keyword evidence="3" id="KW-0472">Membrane</keyword>
<protein>
    <recommendedName>
        <fullName evidence="4">Transglycosylase SLT domain-containing protein</fullName>
    </recommendedName>
</protein>
<evidence type="ECO:0000313" key="6">
    <source>
        <dbReference type="EMBL" id="PIX34557.1"/>
    </source>
</evidence>
<organism evidence="5 9">
    <name type="scientific">Candidatus Infernicultor aquiphilus</name>
    <dbReference type="NCBI Taxonomy" id="1805029"/>
    <lineage>
        <taxon>Bacteria</taxon>
        <taxon>Pseudomonadati</taxon>
        <taxon>Atribacterota</taxon>
        <taxon>Candidatus Phoenicimicrobiia</taxon>
        <taxon>Candidatus Pheonicimicrobiales</taxon>
        <taxon>Candidatus Phoenicimicrobiaceae</taxon>
        <taxon>Candidatus Infernicultor</taxon>
    </lineage>
</organism>
<evidence type="ECO:0000313" key="9">
    <source>
        <dbReference type="Proteomes" id="UP000182763"/>
    </source>
</evidence>
<keyword evidence="2" id="KW-0175">Coiled coil</keyword>
<dbReference type="Pfam" id="PF01464">
    <property type="entry name" value="SLT"/>
    <property type="match status" value="1"/>
</dbReference>
<dbReference type="Proteomes" id="UP000230646">
    <property type="component" value="Unassembled WGS sequence"/>
</dbReference>
<dbReference type="PANTHER" id="PTHR37423:SF2">
    <property type="entry name" value="MEMBRANE-BOUND LYTIC MUREIN TRANSGLYCOSYLASE C"/>
    <property type="match status" value="1"/>
</dbReference>
<dbReference type="InterPro" id="IPR023346">
    <property type="entry name" value="Lysozyme-like_dom_sf"/>
</dbReference>
<dbReference type="RefSeq" id="WP_406607745.1">
    <property type="nucleotide sequence ID" value="NZ_PFKO01000237.1"/>
</dbReference>
<sequence>MAKVNLEGEQINRSNSFREKINKNFGLIFIIFMCVIVSLFVTLQIKVDNLNIQTEKNIENINLRNEKIIGKIEDLSNEINRYSQVKIDKEQFTEIYMQLQELTGMISKEVKREFYITKIVNNISLYNNTLDSKFIYEISKTIYEESIKYNFNPLLITALIKVESNFEPKTISDSYAYGLCQVRRFIAPELAENIGIKWDGAEKTLFDPINNIKIGVYYLSILNRDFNDLKTAIIAYNQGPYKVQEQSTNNQELNQEYINKVLDYYAELRGFSFEEIQDEIIKTNVK</sequence>
<accession>A0A1J5GKZ4</accession>
<feature type="domain" description="Transglycosylase SLT" evidence="4">
    <location>
        <begin position="143"/>
        <end position="257"/>
    </location>
</feature>
<dbReference type="EMBL" id="PFKO01000237">
    <property type="protein sequence ID" value="PIY32290.1"/>
    <property type="molecule type" value="Genomic_DNA"/>
</dbReference>
<evidence type="ECO:0000313" key="10">
    <source>
        <dbReference type="Proteomes" id="UP000228560"/>
    </source>
</evidence>
<dbReference type="EMBL" id="PFTV01000043">
    <property type="protein sequence ID" value="PJB57656.1"/>
    <property type="molecule type" value="Genomic_DNA"/>
</dbReference>
<dbReference type="Proteomes" id="UP000231493">
    <property type="component" value="Unassembled WGS sequence"/>
</dbReference>
<dbReference type="InterPro" id="IPR008258">
    <property type="entry name" value="Transglycosylase_SLT_dom_1"/>
</dbReference>
<dbReference type="SUPFAM" id="SSF53955">
    <property type="entry name" value="Lysozyme-like"/>
    <property type="match status" value="1"/>
</dbReference>
<evidence type="ECO:0000256" key="1">
    <source>
        <dbReference type="ARBA" id="ARBA00007734"/>
    </source>
</evidence>
<dbReference type="Gene3D" id="1.10.530.10">
    <property type="match status" value="1"/>
</dbReference>
<dbReference type="EMBL" id="MNYY01000086">
    <property type="protein sequence ID" value="OIP70258.1"/>
    <property type="molecule type" value="Genomic_DNA"/>
</dbReference>
<feature type="coiled-coil region" evidence="2">
    <location>
        <begin position="58"/>
        <end position="85"/>
    </location>
</feature>
<comment type="caution">
    <text evidence="5">The sequence shown here is derived from an EMBL/GenBank/DDBJ whole genome shotgun (WGS) entry which is preliminary data.</text>
</comment>